<proteinExistence type="predicted"/>
<name>A0A1M7ZUJ1_9FLAO</name>
<sequence length="110" mass="13523">MKEPIVFEEKGYPIIKVYKDYFEIKAIDYWEFRTFNYSEVKSIEIIDSRKKWYFQLYQILFFNARIFAKDEPVLLRITRKNDGFRDYSAKNEHNSNFNSILKELKKRISN</sequence>
<dbReference type="STRING" id="416016.SAMN05443547_0879"/>
<dbReference type="Proteomes" id="UP000184611">
    <property type="component" value="Unassembled WGS sequence"/>
</dbReference>
<keyword evidence="2" id="KW-1185">Reference proteome</keyword>
<evidence type="ECO:0000313" key="2">
    <source>
        <dbReference type="Proteomes" id="UP000184611"/>
    </source>
</evidence>
<accession>A0A1M7ZUJ1</accession>
<gene>
    <name evidence="1" type="ORF">SAMN05443547_0879</name>
</gene>
<protein>
    <submittedName>
        <fullName evidence="1">Uncharacterized protein</fullName>
    </submittedName>
</protein>
<dbReference type="EMBL" id="FRYK01000001">
    <property type="protein sequence ID" value="SHO72545.1"/>
    <property type="molecule type" value="Genomic_DNA"/>
</dbReference>
<evidence type="ECO:0000313" key="1">
    <source>
        <dbReference type="EMBL" id="SHO72545.1"/>
    </source>
</evidence>
<dbReference type="AlphaFoldDB" id="A0A1M7ZUJ1"/>
<reference evidence="2" key="1">
    <citation type="submission" date="2016-12" db="EMBL/GenBank/DDBJ databases">
        <authorList>
            <person name="Varghese N."/>
            <person name="Submissions S."/>
        </authorList>
    </citation>
    <scope>NUCLEOTIDE SEQUENCE [LARGE SCALE GENOMIC DNA]</scope>
    <source>
        <strain evidence="2">DSM 18830</strain>
    </source>
</reference>
<organism evidence="1 2">
    <name type="scientific">Flavobacterium cucumis</name>
    <dbReference type="NCBI Taxonomy" id="416016"/>
    <lineage>
        <taxon>Bacteria</taxon>
        <taxon>Pseudomonadati</taxon>
        <taxon>Bacteroidota</taxon>
        <taxon>Flavobacteriia</taxon>
        <taxon>Flavobacteriales</taxon>
        <taxon>Flavobacteriaceae</taxon>
        <taxon>Flavobacterium</taxon>
    </lineage>
</organism>
<dbReference type="OrthoDB" id="1450273at2"/>
<dbReference type="RefSeq" id="WP_073581768.1">
    <property type="nucleotide sequence ID" value="NZ_CBCSEA010000002.1"/>
</dbReference>